<keyword evidence="3" id="KW-0217">Developmental protein</keyword>
<accession>A0AAE8ZN96</accession>
<proteinExistence type="inferred from homology"/>
<evidence type="ECO:0000256" key="11">
    <source>
        <dbReference type="ARBA" id="ARBA00023242"/>
    </source>
</evidence>
<dbReference type="SUPFAM" id="SSF57667">
    <property type="entry name" value="beta-beta-alpha zinc fingers"/>
    <property type="match status" value="2"/>
</dbReference>
<evidence type="ECO:0000256" key="13">
    <source>
        <dbReference type="ARBA" id="ARBA00038130"/>
    </source>
</evidence>
<dbReference type="InterPro" id="IPR013087">
    <property type="entry name" value="Znf_C2H2_type"/>
</dbReference>
<protein>
    <recommendedName>
        <fullName evidence="16">C2H2-type domain-containing protein</fullName>
    </recommendedName>
</protein>
<dbReference type="SMART" id="SM00355">
    <property type="entry name" value="ZnF_C2H2"/>
    <property type="match status" value="3"/>
</dbReference>
<dbReference type="GO" id="GO:0008270">
    <property type="term" value="F:zinc ion binding"/>
    <property type="evidence" value="ECO:0007669"/>
    <property type="project" value="UniProtKB-KW"/>
</dbReference>
<evidence type="ECO:0000256" key="3">
    <source>
        <dbReference type="ARBA" id="ARBA00022473"/>
    </source>
</evidence>
<dbReference type="GO" id="GO:0044782">
    <property type="term" value="P:cilium organization"/>
    <property type="evidence" value="ECO:0007669"/>
    <property type="project" value="UniProtKB-ARBA"/>
</dbReference>
<dbReference type="GO" id="GO:0005634">
    <property type="term" value="C:nucleus"/>
    <property type="evidence" value="ECO:0007669"/>
    <property type="project" value="UniProtKB-SubCell"/>
</dbReference>
<dbReference type="SUPFAM" id="SSF69322">
    <property type="entry name" value="Tricorn protease domain 2"/>
    <property type="match status" value="1"/>
</dbReference>
<sequence length="2203" mass="247380">MEIQTPMLHHNPYDIVKSEPPSTPKALIKSSYLENTPEMVFGSFPLHSGFCTQVVGPDPLNNNNQPKTNANGRALAADRKRPYPCNLCSSKFGSKMELEEHQNSHTGMKPFECDTCNARFNRRSTLWNHKRIHSDAKPFVCTVCQMTFKWKNSLKCHKDMHQRKNEVSSHLDNDLRQLTYATAAKRKLQQEQEENGGLPATSTTSSISHPLITTTSGNKKRSKAFKKNNNNNNNNSLAATMSQVHLGANIQPLQASALVPPSDHQIDLDTTSLDSLMQSQNQNILMQLYGYADDRHNGGMLALDDTMLSNLSDSKSDSGSSSGALSIQLQMPINMLNFRGLGAQQLPPVHHLSSTQPSVSSGMDYSNVNQHESRYIVAGQEMMLGHPTYHNGAFASSEKNGQSHNNQFAIDNCVLLPSSRQDYQPFEYMINQPYGIMSEQVHEQAVPAQQQQQQQPQHYPEAVHAHGKTVPHEQCSYPIYSTSPPLSSNTDQVEEAAVEEDGEAKIATIACSPNGFRAAVACSDRSVALLDENGQQRDKFSCKPLDAKYGKKSFAVLCMTFSPDSSRIAIGQSDNVLFIYKVGTSWNEKKVIVNKFVQPSAVTCLSWPFDDKILVGQLDGKVRIGLIKTNKCSSLFKTDETVVSIQTHPKKTSFVSAHQDGSIILYNFSSKTQSKICTLQWPPYNLVFTNHGLVVATSDRRVLSYTENGVVQQQFDYNDQPEKEFSSIVCDPTAQNVVVASYNRLRLFSWSARRGAWDEGAPLEIQNAYSIGALGWKQDGSTIYAGTVCGGVFAVDCCLRRGMLKSRFETTYVAPSHVILRDVTNESRTNLISNKGLAIDELKIMGKDRFVIGYTSSTIIIADTETQRFSELEWQSGGHEKFFFDFNNCCLIINAGEVTVVEYGVDGPMGWVRTELTSPYLLSVQISGPDVEEHKKVKKMAFLVDPTTISIVNLVTGQQESFIHHTGPIDWIELNEPASKLLYRDKRSKVTLVDIDSDQRTVLLTFCTYVQWVPMSDVIVAQSGDNLSVWYNPDLPEQVTNMKIKGEIETVLRDADRTEVIVQEPTAKVAYELDNTQIEFGAALEKRDFERAVAFLESNTGSSDAYAMWTRVAEMALEHGNLFVAQRCYAAIGNIAKAKKLHDIIEIADEAAITIGGDGTHYYKNDADAAIGMYTSLHKWDEAMELAKVINYQNLDGLKNNYMRALSETGQDSKAAELKAADGDTMAAVDLYMRSNKPLSALNAVMNDSVLSQDANVLRQVAEALGKAQLFDKAGEVYEKLKDFDNAVDNYKKGDAYGKAIQLARFAYPEKVVDLEHEWGLHLEYIGQYDAAVNHFVEANDLKKAVESAIRAKEWPKALSIVENIQDQKVRTTYYGEIADHYSSVGDYERAERLFVEAGLFNDAIMMYGKNGKWTDAFRLSEEFHGKDVTTSSYLSKAEDLDEHGRFAEAEQLYIIIGMPHKAIQMYDRVGRDEDVLRLVERYHGDHLQETRKRFAAQYEERGDLKAAEEEFLKAGDFRAAINMYKENEMWADAYRIAKTEGGDNMEKQVLFMWAKSIGGDAAVKLLNKHGMLNEGIEFACDSGAFDLAFDLTRIGAKDKMADVHLRLAGQLEEEGRLEDASKHYIEGNKPDLAVDMLIRDSDWAAAERIAKEHCPNLLPDVYTGQARRAIEEGDHLRAETFLLRANKPEIILRYFAENEMWPDALRIAQNYLPHQSALIQEEYEKSELRNGARGVDSYLAQAKDWEQQGDWRKAVSALLRINAESTDNEALIVQSTEKAADLVMKFLMGDDEYVGDVLRALDDNNCHEKAAELLLLFGQTRQAITALCRAKQWGKAKQVAEEYLPEMVAEIERNYKDSLKNEGRLGELIDVDVVTAIDMMIENDQWDKALDTAKSQNYRPLLDKYVAQYAAILIHREDYVRVLTILERYGASGNPANFSIYRTLMEETLAKPRFDYNEIARVRNVHLDVFLALKKEGSEHLEEFTKAMWALHLISMRTALEEIDKSVPEVQKLCLRQSLSLLRYTDVLTPDRIFYEAGSACKDYGKEYESLGFLLLNHYLDLVDAIEEGSGELVDYSPFENSDIPTEVSLPTRQWLEGAKHEEIKEWVLAASVDDQHNKELVYDRRGVFEASLTDRRGETAAPCLVTGYPVIESTVHIGSMVAEKDFLNKFLVVIKSHQSENLLNVQNFVARWAGSPLAISL</sequence>
<dbReference type="InterPro" id="IPR056168">
    <property type="entry name" value="TPR_IF140/IFT172/WDR19"/>
</dbReference>
<dbReference type="Gene3D" id="1.25.40.10">
    <property type="entry name" value="Tetratricopeptide repeat domain"/>
    <property type="match status" value="1"/>
</dbReference>
<keyword evidence="11" id="KW-0539">Nucleus</keyword>
<evidence type="ECO:0000256" key="15">
    <source>
        <dbReference type="SAM" id="MobiDB-lite"/>
    </source>
</evidence>
<dbReference type="PROSITE" id="PS00028">
    <property type="entry name" value="ZINC_FINGER_C2H2_1"/>
    <property type="match status" value="3"/>
</dbReference>
<evidence type="ECO:0000256" key="10">
    <source>
        <dbReference type="ARBA" id="ARBA00023069"/>
    </source>
</evidence>
<feature type="domain" description="C2H2-type" evidence="16">
    <location>
        <begin position="83"/>
        <end position="110"/>
    </location>
</feature>
<evidence type="ECO:0000313" key="17">
    <source>
        <dbReference type="EMBL" id="ULT79717.1"/>
    </source>
</evidence>
<dbReference type="GO" id="GO:0005929">
    <property type="term" value="C:cilium"/>
    <property type="evidence" value="ECO:0007669"/>
    <property type="project" value="UniProtKB-SubCell"/>
</dbReference>
<dbReference type="InterPro" id="IPR001680">
    <property type="entry name" value="WD40_rpt"/>
</dbReference>
<keyword evidence="4" id="KW-0853">WD repeat</keyword>
<evidence type="ECO:0000256" key="1">
    <source>
        <dbReference type="ARBA" id="ARBA00004123"/>
    </source>
</evidence>
<evidence type="ECO:0000256" key="14">
    <source>
        <dbReference type="PROSITE-ProRule" id="PRU00042"/>
    </source>
</evidence>
<dbReference type="PANTHER" id="PTHR15722">
    <property type="entry name" value="IFT140/172-RELATED"/>
    <property type="match status" value="1"/>
</dbReference>
<evidence type="ECO:0000256" key="7">
    <source>
        <dbReference type="ARBA" id="ARBA00022771"/>
    </source>
</evidence>
<organism evidence="17 18">
    <name type="scientific">Caenorhabditis briggsae</name>
    <dbReference type="NCBI Taxonomy" id="6238"/>
    <lineage>
        <taxon>Eukaryota</taxon>
        <taxon>Metazoa</taxon>
        <taxon>Ecdysozoa</taxon>
        <taxon>Nematoda</taxon>
        <taxon>Chromadorea</taxon>
        <taxon>Rhabditida</taxon>
        <taxon>Rhabditina</taxon>
        <taxon>Rhabditomorpha</taxon>
        <taxon>Rhabditoidea</taxon>
        <taxon>Rhabditidae</taxon>
        <taxon>Peloderinae</taxon>
        <taxon>Caenorhabditis</taxon>
    </lineage>
</organism>
<dbReference type="Gene3D" id="3.30.160.60">
    <property type="entry name" value="Classic Zinc Finger"/>
    <property type="match status" value="3"/>
</dbReference>
<evidence type="ECO:0000256" key="12">
    <source>
        <dbReference type="ARBA" id="ARBA00023273"/>
    </source>
</evidence>
<dbReference type="SUPFAM" id="SSF50978">
    <property type="entry name" value="WD40 repeat-like"/>
    <property type="match status" value="1"/>
</dbReference>
<keyword evidence="6" id="KW-0677">Repeat</keyword>
<evidence type="ECO:0000256" key="4">
    <source>
        <dbReference type="ARBA" id="ARBA00022574"/>
    </source>
</evidence>
<evidence type="ECO:0000256" key="8">
    <source>
        <dbReference type="ARBA" id="ARBA00022803"/>
    </source>
</evidence>
<dbReference type="InterPro" id="IPR015943">
    <property type="entry name" value="WD40/YVTN_repeat-like_dom_sf"/>
</dbReference>
<dbReference type="InterPro" id="IPR011990">
    <property type="entry name" value="TPR-like_helical_dom_sf"/>
</dbReference>
<evidence type="ECO:0000259" key="16">
    <source>
        <dbReference type="PROSITE" id="PS50157"/>
    </source>
</evidence>
<dbReference type="GO" id="GO:0030990">
    <property type="term" value="C:intraciliary transport particle"/>
    <property type="evidence" value="ECO:0007669"/>
    <property type="project" value="UniProtKB-ARBA"/>
</dbReference>
<keyword evidence="10" id="KW-0969">Cilium</keyword>
<dbReference type="FunFam" id="3.30.160.60:FF:001666">
    <property type="entry name" value="MDS1 and EVI1 complex locus"/>
    <property type="match status" value="1"/>
</dbReference>
<dbReference type="PANTHER" id="PTHR15722:SF2">
    <property type="entry name" value="INTRAFLAGELLAR TRANSPORT PROTEIN 172 HOMOLOG"/>
    <property type="match status" value="1"/>
</dbReference>
<keyword evidence="9" id="KW-0862">Zinc</keyword>
<dbReference type="InterPro" id="IPR036236">
    <property type="entry name" value="Znf_C2H2_sf"/>
</dbReference>
<reference evidence="17 18" key="1">
    <citation type="submission" date="2022-05" db="EMBL/GenBank/DDBJ databases">
        <title>Chromosome-level reference genomes for two strains of Caenorhabditis briggsae: an improved platform for comparative genomics.</title>
        <authorList>
            <person name="Stevens L."/>
            <person name="Andersen E.C."/>
        </authorList>
    </citation>
    <scope>NUCLEOTIDE SEQUENCE [LARGE SCALE GENOMIC DNA]</scope>
    <source>
        <strain evidence="17">QX1410_ONT</strain>
        <tissue evidence="17">Whole-organism</tissue>
    </source>
</reference>
<dbReference type="FunFam" id="2.130.10.10:FF:002523">
    <property type="entry name" value="Intraflagellar transport protein osm-1"/>
    <property type="match status" value="1"/>
</dbReference>
<dbReference type="SMART" id="SM00320">
    <property type="entry name" value="WD40"/>
    <property type="match status" value="6"/>
</dbReference>
<comment type="similarity">
    <text evidence="13">Belongs to the IFT172 family.</text>
</comment>
<dbReference type="EMBL" id="CP090896">
    <property type="protein sequence ID" value="ULT79717.1"/>
    <property type="molecule type" value="Genomic_DNA"/>
</dbReference>
<feature type="domain" description="C2H2-type" evidence="16">
    <location>
        <begin position="139"/>
        <end position="166"/>
    </location>
</feature>
<dbReference type="Proteomes" id="UP000827892">
    <property type="component" value="Chromosome X"/>
</dbReference>
<comment type="subcellular location">
    <subcellularLocation>
        <location evidence="2">Cell projection</location>
        <location evidence="2">Cilium</location>
    </subcellularLocation>
    <subcellularLocation>
        <location evidence="1">Nucleus</location>
    </subcellularLocation>
</comment>
<name>A0AAE8ZN96_CAEBR</name>
<feature type="domain" description="C2H2-type" evidence="16">
    <location>
        <begin position="111"/>
        <end position="138"/>
    </location>
</feature>
<keyword evidence="5" id="KW-0479">Metal-binding</keyword>
<dbReference type="Gene3D" id="1.25.40.470">
    <property type="match status" value="3"/>
</dbReference>
<evidence type="ECO:0000256" key="5">
    <source>
        <dbReference type="ARBA" id="ARBA00022723"/>
    </source>
</evidence>
<dbReference type="Gene3D" id="2.130.10.10">
    <property type="entry name" value="YVTN repeat-like/Quinoprotein amine dehydrogenase"/>
    <property type="match status" value="2"/>
</dbReference>
<dbReference type="FunFam" id="1.25.40.470:FF:000040">
    <property type="entry name" value="Intraflagellar transport protein osm-1"/>
    <property type="match status" value="1"/>
</dbReference>
<keyword evidence="8" id="KW-0802">TPR repeat</keyword>
<dbReference type="FunFam" id="3.30.160.60:FF:001729">
    <property type="entry name" value="Zinc finger protein 337"/>
    <property type="match status" value="1"/>
</dbReference>
<dbReference type="PROSITE" id="PS50157">
    <property type="entry name" value="ZINC_FINGER_C2H2_2"/>
    <property type="match status" value="3"/>
</dbReference>
<dbReference type="Pfam" id="PF24762">
    <property type="entry name" value="TPR_IF140-IFT172"/>
    <property type="match status" value="1"/>
</dbReference>
<dbReference type="InterPro" id="IPR036322">
    <property type="entry name" value="WD40_repeat_dom_sf"/>
</dbReference>
<keyword evidence="12" id="KW-0966">Cell projection</keyword>
<dbReference type="FunFam" id="1.25.40.470:FF:000030">
    <property type="entry name" value="Intraflagellar transport protein osm-1"/>
    <property type="match status" value="1"/>
</dbReference>
<evidence type="ECO:0000313" key="18">
    <source>
        <dbReference type="Proteomes" id="UP000827892"/>
    </source>
</evidence>
<feature type="region of interest" description="Disordered" evidence="15">
    <location>
        <begin position="188"/>
        <end position="233"/>
    </location>
</feature>
<keyword evidence="7 14" id="KW-0863">Zinc-finger</keyword>
<evidence type="ECO:0000256" key="9">
    <source>
        <dbReference type="ARBA" id="ARBA00022833"/>
    </source>
</evidence>
<evidence type="ECO:0000256" key="6">
    <source>
        <dbReference type="ARBA" id="ARBA00022737"/>
    </source>
</evidence>
<gene>
    <name evidence="17" type="ORF">L3Y34_010351</name>
</gene>
<feature type="compositionally biased region" description="Polar residues" evidence="15">
    <location>
        <begin position="200"/>
        <end position="217"/>
    </location>
</feature>
<evidence type="ECO:0000256" key="2">
    <source>
        <dbReference type="ARBA" id="ARBA00004138"/>
    </source>
</evidence>